<gene>
    <name evidence="2" type="primary">DBP1b</name>
</gene>
<evidence type="ECO:0000313" key="2">
    <source>
        <dbReference type="EMBL" id="ACO72992.1"/>
    </source>
</evidence>
<dbReference type="ExpressionAtlas" id="C3UZ66">
    <property type="expression patterns" value="baseline and differential"/>
</dbReference>
<feature type="region of interest" description="Disordered" evidence="1">
    <location>
        <begin position="1"/>
        <end position="24"/>
    </location>
</feature>
<accession>C3UZ66</accession>
<evidence type="ECO:0000256" key="1">
    <source>
        <dbReference type="SAM" id="MobiDB-lite"/>
    </source>
</evidence>
<organism evidence="2">
    <name type="scientific">Zea mays</name>
    <name type="common">Maize</name>
    <dbReference type="NCBI Taxonomy" id="4577"/>
    <lineage>
        <taxon>Eukaryota</taxon>
        <taxon>Viridiplantae</taxon>
        <taxon>Streptophyta</taxon>
        <taxon>Embryophyta</taxon>
        <taxon>Tracheophyta</taxon>
        <taxon>Spermatophyta</taxon>
        <taxon>Magnoliopsida</taxon>
        <taxon>Liliopsida</taxon>
        <taxon>Poales</taxon>
        <taxon>Poaceae</taxon>
        <taxon>PACMAD clade</taxon>
        <taxon>Panicoideae</taxon>
        <taxon>Andropogonodae</taxon>
        <taxon>Andropogoneae</taxon>
        <taxon>Tripsacinae</taxon>
        <taxon>Zea</taxon>
    </lineage>
</organism>
<name>C3UZ66_MAIZE</name>
<protein>
    <submittedName>
        <fullName evidence="2">DRE-binding protein 1b</fullName>
    </submittedName>
</protein>
<proteinExistence type="evidence at transcript level"/>
<sequence length="89" mass="9892">MTLDQNHAMPMQPPALQPGRAYGAEGSAVVHGSIRTVGRSDLADHEMGLRQWQLSSSGGLSATSIWSMRNLRRQSDQEKHLQRVQRRAV</sequence>
<dbReference type="EMBL" id="FJ805749">
    <property type="protein sequence ID" value="ACO72992.1"/>
    <property type="molecule type" value="mRNA"/>
</dbReference>
<dbReference type="AlphaFoldDB" id="C3UZ66"/>
<reference evidence="2" key="1">
    <citation type="submission" date="2009-02" db="EMBL/GenBank/DDBJ databases">
        <title>Isolation and indentity of the DRE-binding protein genes in maize.</title>
        <authorList>
            <person name="Wang C.T."/>
            <person name="Xu Z.S."/>
            <person name="Dong Y.M."/>
        </authorList>
    </citation>
    <scope>NUCLEOTIDE SEQUENCE</scope>
</reference>